<proteinExistence type="predicted"/>
<sequence length="39" mass="4352">MVNGEKDLRLEAGDLGFWGWDLRLGMGVFGTLALCHFIL</sequence>
<name>X0U6U2_9ZZZZ</name>
<reference evidence="1" key="1">
    <citation type="journal article" date="2014" name="Front. Microbiol.">
        <title>High frequency of phylogenetically diverse reductive dehalogenase-homologous genes in deep subseafloor sedimentary metagenomes.</title>
        <authorList>
            <person name="Kawai M."/>
            <person name="Futagami T."/>
            <person name="Toyoda A."/>
            <person name="Takaki Y."/>
            <person name="Nishi S."/>
            <person name="Hori S."/>
            <person name="Arai W."/>
            <person name="Tsubouchi T."/>
            <person name="Morono Y."/>
            <person name="Uchiyama I."/>
            <person name="Ito T."/>
            <person name="Fujiyama A."/>
            <person name="Inagaki F."/>
            <person name="Takami H."/>
        </authorList>
    </citation>
    <scope>NUCLEOTIDE SEQUENCE</scope>
    <source>
        <strain evidence="1">Expedition CK06-06</strain>
    </source>
</reference>
<dbReference type="EMBL" id="BARS01004863">
    <property type="protein sequence ID" value="GAF84235.1"/>
    <property type="molecule type" value="Genomic_DNA"/>
</dbReference>
<protein>
    <submittedName>
        <fullName evidence="1">Uncharacterized protein</fullName>
    </submittedName>
</protein>
<gene>
    <name evidence="1" type="ORF">S01H1_09516</name>
</gene>
<accession>X0U6U2</accession>
<feature type="non-terminal residue" evidence="1">
    <location>
        <position position="39"/>
    </location>
</feature>
<comment type="caution">
    <text evidence="1">The sequence shown here is derived from an EMBL/GenBank/DDBJ whole genome shotgun (WGS) entry which is preliminary data.</text>
</comment>
<dbReference type="AlphaFoldDB" id="X0U6U2"/>
<organism evidence="1">
    <name type="scientific">marine sediment metagenome</name>
    <dbReference type="NCBI Taxonomy" id="412755"/>
    <lineage>
        <taxon>unclassified sequences</taxon>
        <taxon>metagenomes</taxon>
        <taxon>ecological metagenomes</taxon>
    </lineage>
</organism>
<evidence type="ECO:0000313" key="1">
    <source>
        <dbReference type="EMBL" id="GAF84235.1"/>
    </source>
</evidence>